<dbReference type="RefSeq" id="WP_179427343.1">
    <property type="nucleotide sequence ID" value="NZ_JACBZP010000001.1"/>
</dbReference>
<dbReference type="PANTHER" id="PTHR30290">
    <property type="entry name" value="PERIPLASMIC BINDING COMPONENT OF ABC TRANSPORTER"/>
    <property type="match status" value="1"/>
</dbReference>
<sequence>MPPHRSSFARAGAPAIATAFVLVVGMAMAGCAGSSGRSSDDSSSGTGASPAPTGAKLSTWSAKPKAAIDSFSWALSGEPSTFDWTKDNSSHSGRVLPNVVERLFFKDPDGGRSPGLAVKLRTPSPRTIDVKLRRHVRFHDGSAMTARDVVASLDRSRAKGSVWSYALRSIDDVTARGPYRVRISLSRPDSLVGSYLSTAAGTVESASFLKKAGDKYGSAPQYLDGTGAFTMTRWTRGTEIDLRRAPNYWGTPALARHVQMKIIEDSETRDQALASGEIDGSSAVGSGSAPEIKSPGGHMYYGAGTSTWSVALFNSHGVLGDPRVRRALSLAINRAGLVAAASNGTAVPAGDFAAPGLWPRGSDRLPPLRKDTAKATKLIDAAGAQGKKLVLSYSAQSSTVTPMATAVRAAGQSIGLNIQLKEVSTAVTNAFVSDPKSRRGTDLSLAMIGSQSGDPLEVYREFTPGGFLNFAGYSNAKLNALVKSAARSESGAKRIAALKKARGILLHDMPWIPLISSPVAVYFGKRVTGGPTNAAGTQNFPWAKYVGGR</sequence>
<dbReference type="InterPro" id="IPR030678">
    <property type="entry name" value="Peptide/Ni-bd"/>
</dbReference>
<feature type="compositionally biased region" description="Low complexity" evidence="1">
    <location>
        <begin position="33"/>
        <end position="55"/>
    </location>
</feature>
<dbReference type="Gene3D" id="3.90.76.10">
    <property type="entry name" value="Dipeptide-binding Protein, Domain 1"/>
    <property type="match status" value="1"/>
</dbReference>
<feature type="region of interest" description="Disordered" evidence="1">
    <location>
        <begin position="33"/>
        <end position="59"/>
    </location>
</feature>
<dbReference type="PIRSF" id="PIRSF002741">
    <property type="entry name" value="MppA"/>
    <property type="match status" value="1"/>
</dbReference>
<evidence type="ECO:0000313" key="4">
    <source>
        <dbReference type="Proteomes" id="UP000539111"/>
    </source>
</evidence>
<dbReference type="Gene3D" id="3.10.105.10">
    <property type="entry name" value="Dipeptide-binding Protein, Domain 3"/>
    <property type="match status" value="1"/>
</dbReference>
<dbReference type="GO" id="GO:0043190">
    <property type="term" value="C:ATP-binding cassette (ABC) transporter complex"/>
    <property type="evidence" value="ECO:0007669"/>
    <property type="project" value="InterPro"/>
</dbReference>
<evidence type="ECO:0000313" key="3">
    <source>
        <dbReference type="EMBL" id="NYI67404.1"/>
    </source>
</evidence>
<keyword evidence="4" id="KW-1185">Reference proteome</keyword>
<dbReference type="InterPro" id="IPR000914">
    <property type="entry name" value="SBP_5_dom"/>
</dbReference>
<dbReference type="Gene3D" id="3.40.190.10">
    <property type="entry name" value="Periplasmic binding protein-like II"/>
    <property type="match status" value="1"/>
</dbReference>
<dbReference type="AlphaFoldDB" id="A0A7Z0D0I9"/>
<gene>
    <name evidence="3" type="ORF">BJY26_001710</name>
</gene>
<dbReference type="EMBL" id="JACBZP010000001">
    <property type="protein sequence ID" value="NYI67404.1"/>
    <property type="molecule type" value="Genomic_DNA"/>
</dbReference>
<comment type="caution">
    <text evidence="3">The sequence shown here is derived from an EMBL/GenBank/DDBJ whole genome shotgun (WGS) entry which is preliminary data.</text>
</comment>
<dbReference type="GO" id="GO:0042597">
    <property type="term" value="C:periplasmic space"/>
    <property type="evidence" value="ECO:0007669"/>
    <property type="project" value="UniProtKB-ARBA"/>
</dbReference>
<dbReference type="PROSITE" id="PS51257">
    <property type="entry name" value="PROKAR_LIPOPROTEIN"/>
    <property type="match status" value="1"/>
</dbReference>
<dbReference type="Proteomes" id="UP000539111">
    <property type="component" value="Unassembled WGS sequence"/>
</dbReference>
<dbReference type="SUPFAM" id="SSF53850">
    <property type="entry name" value="Periplasmic binding protein-like II"/>
    <property type="match status" value="1"/>
</dbReference>
<dbReference type="GO" id="GO:1904680">
    <property type="term" value="F:peptide transmembrane transporter activity"/>
    <property type="evidence" value="ECO:0007669"/>
    <property type="project" value="TreeGrafter"/>
</dbReference>
<evidence type="ECO:0000259" key="2">
    <source>
        <dbReference type="Pfam" id="PF00496"/>
    </source>
</evidence>
<name>A0A7Z0D0I9_9MICO</name>
<dbReference type="CDD" id="cd00995">
    <property type="entry name" value="PBP2_NikA_DppA_OppA_like"/>
    <property type="match status" value="1"/>
</dbReference>
<feature type="domain" description="Solute-binding protein family 5" evidence="2">
    <location>
        <begin position="114"/>
        <end position="463"/>
    </location>
</feature>
<dbReference type="Pfam" id="PF00496">
    <property type="entry name" value="SBP_bac_5"/>
    <property type="match status" value="1"/>
</dbReference>
<protein>
    <submittedName>
        <fullName evidence="3">Peptide/nickel transport system substrate-binding protein</fullName>
    </submittedName>
</protein>
<proteinExistence type="predicted"/>
<organism evidence="3 4">
    <name type="scientific">Spelaeicoccus albus</name>
    <dbReference type="NCBI Taxonomy" id="1280376"/>
    <lineage>
        <taxon>Bacteria</taxon>
        <taxon>Bacillati</taxon>
        <taxon>Actinomycetota</taxon>
        <taxon>Actinomycetes</taxon>
        <taxon>Micrococcales</taxon>
        <taxon>Brevibacteriaceae</taxon>
        <taxon>Spelaeicoccus</taxon>
    </lineage>
</organism>
<dbReference type="InterPro" id="IPR039424">
    <property type="entry name" value="SBP_5"/>
</dbReference>
<reference evidence="3 4" key="1">
    <citation type="submission" date="2020-07" db="EMBL/GenBank/DDBJ databases">
        <title>Sequencing the genomes of 1000 actinobacteria strains.</title>
        <authorList>
            <person name="Klenk H.-P."/>
        </authorList>
    </citation>
    <scope>NUCLEOTIDE SEQUENCE [LARGE SCALE GENOMIC DNA]</scope>
    <source>
        <strain evidence="3 4">DSM 26341</strain>
    </source>
</reference>
<evidence type="ECO:0000256" key="1">
    <source>
        <dbReference type="SAM" id="MobiDB-lite"/>
    </source>
</evidence>
<dbReference type="GO" id="GO:0015833">
    <property type="term" value="P:peptide transport"/>
    <property type="evidence" value="ECO:0007669"/>
    <property type="project" value="TreeGrafter"/>
</dbReference>
<accession>A0A7Z0D0I9</accession>